<dbReference type="AlphaFoldDB" id="A0A9N8DPK9"/>
<dbReference type="EMBL" id="CAICTM010000247">
    <property type="protein sequence ID" value="CAB9505920.1"/>
    <property type="molecule type" value="Genomic_DNA"/>
</dbReference>
<dbReference type="NCBIfam" id="TIGR01266">
    <property type="entry name" value="fum_ac_acetase"/>
    <property type="match status" value="1"/>
</dbReference>
<evidence type="ECO:0000256" key="12">
    <source>
        <dbReference type="PIRSR" id="PIRSR605959-1"/>
    </source>
</evidence>
<evidence type="ECO:0000256" key="8">
    <source>
        <dbReference type="ARBA" id="ARBA00022837"/>
    </source>
</evidence>
<dbReference type="InterPro" id="IPR015377">
    <property type="entry name" value="Fumarylacetoacetase_N"/>
</dbReference>
<evidence type="ECO:0000256" key="9">
    <source>
        <dbReference type="ARBA" id="ARBA00022842"/>
    </source>
</evidence>
<dbReference type="SUPFAM" id="SSF52833">
    <property type="entry name" value="Thioredoxin-like"/>
    <property type="match status" value="1"/>
</dbReference>
<dbReference type="Pfam" id="PF13409">
    <property type="entry name" value="GST_N_2"/>
    <property type="match status" value="1"/>
</dbReference>
<dbReference type="InterPro" id="IPR010987">
    <property type="entry name" value="Glutathione-S-Trfase_C-like"/>
</dbReference>
<dbReference type="InterPro" id="IPR036462">
    <property type="entry name" value="Fumarylacetoacetase_N_sf"/>
</dbReference>
<evidence type="ECO:0000256" key="2">
    <source>
        <dbReference type="ARBA" id="ARBA00001946"/>
    </source>
</evidence>
<evidence type="ECO:0000256" key="11">
    <source>
        <dbReference type="ARBA" id="ARBA00023232"/>
    </source>
</evidence>
<evidence type="ECO:0000256" key="14">
    <source>
        <dbReference type="PIRSR" id="PIRSR605959-3"/>
    </source>
</evidence>
<evidence type="ECO:0000259" key="16">
    <source>
        <dbReference type="PROSITE" id="PS50405"/>
    </source>
</evidence>
<evidence type="ECO:0000256" key="6">
    <source>
        <dbReference type="ARBA" id="ARBA00022723"/>
    </source>
</evidence>
<evidence type="ECO:0000256" key="13">
    <source>
        <dbReference type="PIRSR" id="PIRSR605959-2"/>
    </source>
</evidence>
<feature type="binding site" evidence="13">
    <location>
        <position position="369"/>
    </location>
    <ligand>
        <name>substrate</name>
    </ligand>
</feature>
<comment type="caution">
    <text evidence="17">The sequence shown here is derived from an EMBL/GenBank/DDBJ whole genome shotgun (WGS) entry which is preliminary data.</text>
</comment>
<sequence>MASCSSSWVDIPPDSDFSLANIPFGVFSATPRGPKRCATAIGNKVVDLSILQEAGCLDSVPGLSANAFCGQETLNAFVAHSPPVWKETRQRLQELFTKTKDNNSRALHDNTLLQKAALHDMDCVSLHLPLAVGDYTDFYSSREHATNVGTMFRGKDNALQPNWLHLPVGYHGRSSTLQVSGHAVRRPCGQLLQKEDPKQGSIYGPCQLLDFELEVAAVVGGPANAIGQALTMEHAKSRIFGYCLMNDWSARDIQKWEYVPLGPFTSKNFATTLSPWIVTTLALEEGGFACPTSATEQTNPVPLPYLQDPNYSSYDIQLTVAIQSASMSTATTICTSNFCHLYWNPAQQLVHHSVTGCVMNPGDLLGSGTISGSTPNSFGSMLELSWKGSRPVPLSDAESRTFLQDGDKIIMKGWCQKSNTSDCDDNPPRIGFGVCEAVILPATPVTTEPINNPTTTITSQPQKERYQNFRLYGYWKSSSTWRVRMALAAKGIDYETIPVNVFQGEQNEPAYKKNVNPLGQVPVLEFTDTQQHSNDDNHKDGVIRLSQSIAIIEFLDAAFPDRRALFPQNDPLKKAIAYQMVEIINSGTQPLQNIPFLKGIQEQSEERVVANHVAKKVIEKGLSALETLVVKHHHATTTGQGPFCLGTFSPSVVEAFLVPQMFNARGQGVEVDKICPTLVKIDKLCSQHTWFQKSHPDQQPDAGT</sequence>
<feature type="binding site" evidence="14">
    <location>
        <position position="247"/>
    </location>
    <ligand>
        <name>Ca(2+)</name>
        <dbReference type="ChEBI" id="CHEBI:29108"/>
    </ligand>
</feature>
<comment type="pathway">
    <text evidence="3">Amino-acid degradation; L-phenylalanine degradation; acetoacetate and fumarate from L-phenylalanine: step 6/6.</text>
</comment>
<dbReference type="InterPro" id="IPR005959">
    <property type="entry name" value="Fumarylacetoacetase"/>
</dbReference>
<dbReference type="SUPFAM" id="SSF63433">
    <property type="entry name" value="Fumarylacetoacetate hydrolase, FAH, N-terminal domain"/>
    <property type="match status" value="1"/>
</dbReference>
<dbReference type="InterPro" id="IPR036663">
    <property type="entry name" value="Fumarylacetoacetase_C_sf"/>
</dbReference>
<dbReference type="GO" id="GO:0006559">
    <property type="term" value="P:L-phenylalanine catabolic process"/>
    <property type="evidence" value="ECO:0007669"/>
    <property type="project" value="UniProtKB-KW"/>
</dbReference>
<keyword evidence="11" id="KW-0585">Phenylalanine catabolism</keyword>
<proteinExistence type="inferred from homology"/>
<dbReference type="GO" id="GO:1902000">
    <property type="term" value="P:homogentisate catabolic process"/>
    <property type="evidence" value="ECO:0007669"/>
    <property type="project" value="TreeGrafter"/>
</dbReference>
<feature type="binding site" evidence="13">
    <location>
        <position position="258"/>
    </location>
    <ligand>
        <name>substrate</name>
    </ligand>
</feature>
<dbReference type="SUPFAM" id="SSF47616">
    <property type="entry name" value="GST C-terminal domain-like"/>
    <property type="match status" value="1"/>
</dbReference>
<feature type="binding site" evidence="13">
    <location>
        <position position="254"/>
    </location>
    <ligand>
        <name>substrate</name>
    </ligand>
</feature>
<keyword evidence="8 14" id="KW-0106">Calcium</keyword>
<dbReference type="PROSITE" id="PS50405">
    <property type="entry name" value="GST_CTER"/>
    <property type="match status" value="1"/>
</dbReference>
<feature type="binding site" evidence="13">
    <location>
        <position position="139"/>
    </location>
    <ligand>
        <name>substrate</name>
    </ligand>
</feature>
<dbReference type="PANTHER" id="PTHR43069">
    <property type="entry name" value="FUMARYLACETOACETASE"/>
    <property type="match status" value="1"/>
</dbReference>
<evidence type="ECO:0000256" key="5">
    <source>
        <dbReference type="ARBA" id="ARBA00012094"/>
    </source>
</evidence>
<dbReference type="SFLD" id="SFLDG00358">
    <property type="entry name" value="Main_(cytGST)"/>
    <property type="match status" value="1"/>
</dbReference>
<dbReference type="OrthoDB" id="38118at2759"/>
<dbReference type="SFLD" id="SFLDS00019">
    <property type="entry name" value="Glutathione_Transferase_(cytos"/>
    <property type="match status" value="1"/>
</dbReference>
<dbReference type="SUPFAM" id="SSF56529">
    <property type="entry name" value="FAH"/>
    <property type="match status" value="1"/>
</dbReference>
<dbReference type="GO" id="GO:0006572">
    <property type="term" value="P:L-tyrosine catabolic process"/>
    <property type="evidence" value="ECO:0007669"/>
    <property type="project" value="UniProtKB-KW"/>
</dbReference>
<evidence type="ECO:0000256" key="7">
    <source>
        <dbReference type="ARBA" id="ARBA00022801"/>
    </source>
</evidence>
<dbReference type="InterPro" id="IPR040079">
    <property type="entry name" value="Glutathione_S-Trfase"/>
</dbReference>
<dbReference type="GO" id="GO:0004334">
    <property type="term" value="F:fumarylacetoacetase activity"/>
    <property type="evidence" value="ECO:0007669"/>
    <property type="project" value="UniProtKB-EC"/>
</dbReference>
<feature type="binding site" evidence="13">
    <location>
        <position position="153"/>
    </location>
    <ligand>
        <name>substrate</name>
    </ligand>
</feature>
<organism evidence="17 18">
    <name type="scientific">Seminavis robusta</name>
    <dbReference type="NCBI Taxonomy" id="568900"/>
    <lineage>
        <taxon>Eukaryota</taxon>
        <taxon>Sar</taxon>
        <taxon>Stramenopiles</taxon>
        <taxon>Ochrophyta</taxon>
        <taxon>Bacillariophyta</taxon>
        <taxon>Bacillariophyceae</taxon>
        <taxon>Bacillariophycidae</taxon>
        <taxon>Naviculales</taxon>
        <taxon>Naviculaceae</taxon>
        <taxon>Seminavis</taxon>
    </lineage>
</organism>
<dbReference type="Gene3D" id="1.20.1050.10">
    <property type="match status" value="1"/>
</dbReference>
<keyword evidence="10" id="KW-0828">Tyrosine catabolism</keyword>
<dbReference type="PROSITE" id="PS50404">
    <property type="entry name" value="GST_NTER"/>
    <property type="match status" value="1"/>
</dbReference>
<keyword evidence="7" id="KW-0378">Hydrolase</keyword>
<keyword evidence="18" id="KW-1185">Reference proteome</keyword>
<name>A0A9N8DPK9_9STRA</name>
<feature type="binding site" evidence="14">
    <location>
        <position position="212"/>
    </location>
    <ligand>
        <name>Ca(2+)</name>
        <dbReference type="ChEBI" id="CHEBI:29108"/>
    </ligand>
</feature>
<feature type="binding site" evidence="14">
    <location>
        <position position="214"/>
    </location>
    <ligand>
        <name>Ca(2+)</name>
        <dbReference type="ChEBI" id="CHEBI:29108"/>
    </ligand>
</feature>
<comment type="cofactor">
    <cofactor evidence="1 14">
        <name>Ca(2+)</name>
        <dbReference type="ChEBI" id="CHEBI:29108"/>
    </cofactor>
</comment>
<comment type="similarity">
    <text evidence="4">Belongs to the FAH family.</text>
</comment>
<dbReference type="GO" id="GO:0046872">
    <property type="term" value="F:metal ion binding"/>
    <property type="evidence" value="ECO:0007669"/>
    <property type="project" value="UniProtKB-KW"/>
</dbReference>
<feature type="binding site" evidence="14">
    <location>
        <position position="271"/>
    </location>
    <ligand>
        <name>Mg(2+)</name>
        <dbReference type="ChEBI" id="CHEBI:18420"/>
    </ligand>
</feature>
<comment type="cofactor">
    <cofactor evidence="2 14">
        <name>Mg(2+)</name>
        <dbReference type="ChEBI" id="CHEBI:18420"/>
    </cofactor>
</comment>
<reference evidence="17" key="1">
    <citation type="submission" date="2020-06" db="EMBL/GenBank/DDBJ databases">
        <authorList>
            <consortium name="Plant Systems Biology data submission"/>
        </authorList>
    </citation>
    <scope>NUCLEOTIDE SEQUENCE</scope>
    <source>
        <strain evidence="17">D6</strain>
    </source>
</reference>
<feature type="binding site" evidence="14">
    <location>
        <position position="267"/>
    </location>
    <ligand>
        <name>Mg(2+)</name>
        <dbReference type="ChEBI" id="CHEBI:18420"/>
    </ligand>
</feature>
<dbReference type="InterPro" id="IPR011234">
    <property type="entry name" value="Fumarylacetoacetase-like_C"/>
</dbReference>
<keyword evidence="6 14" id="KW-0479">Metal-binding</keyword>
<evidence type="ECO:0000256" key="4">
    <source>
        <dbReference type="ARBA" id="ARBA00010211"/>
    </source>
</evidence>
<dbReference type="InterPro" id="IPR004045">
    <property type="entry name" value="Glutathione_S-Trfase_N"/>
</dbReference>
<dbReference type="Proteomes" id="UP001153069">
    <property type="component" value="Unassembled WGS sequence"/>
</dbReference>
<evidence type="ECO:0000256" key="10">
    <source>
        <dbReference type="ARBA" id="ARBA00022878"/>
    </source>
</evidence>
<dbReference type="Pfam" id="PF09298">
    <property type="entry name" value="FAA_hydrolase_N"/>
    <property type="match status" value="1"/>
</dbReference>
<evidence type="ECO:0000256" key="3">
    <source>
        <dbReference type="ARBA" id="ARBA00004782"/>
    </source>
</evidence>
<feature type="domain" description="GST C-terminal" evidence="16">
    <location>
        <begin position="570"/>
        <end position="704"/>
    </location>
</feature>
<protein>
    <recommendedName>
        <fullName evidence="5">fumarylacetoacetase</fullName>
        <ecNumber evidence="5">3.7.1.2</ecNumber>
    </recommendedName>
</protein>
<keyword evidence="9 14" id="KW-0460">Magnesium</keyword>
<dbReference type="Gene3D" id="3.40.30.10">
    <property type="entry name" value="Glutaredoxin"/>
    <property type="match status" value="1"/>
</dbReference>
<feature type="binding site" evidence="14">
    <location>
        <position position="247"/>
    </location>
    <ligand>
        <name>Mg(2+)</name>
        <dbReference type="ChEBI" id="CHEBI:18420"/>
    </ligand>
</feature>
<dbReference type="InterPro" id="IPR036282">
    <property type="entry name" value="Glutathione-S-Trfase_C_sf"/>
</dbReference>
<evidence type="ECO:0000313" key="17">
    <source>
        <dbReference type="EMBL" id="CAB9505920.1"/>
    </source>
</evidence>
<dbReference type="Pfam" id="PF01557">
    <property type="entry name" value="FAA_hydrolase"/>
    <property type="match status" value="1"/>
</dbReference>
<dbReference type="FunFam" id="3.90.850.10:FF:000009">
    <property type="entry name" value="Fumarylacetoacetase"/>
    <property type="match status" value="1"/>
</dbReference>
<dbReference type="EC" id="3.7.1.2" evidence="5"/>
<dbReference type="Gene3D" id="3.90.850.10">
    <property type="entry name" value="Fumarylacetoacetase-like, C-terminal domain"/>
    <property type="match status" value="1"/>
</dbReference>
<evidence type="ECO:0000259" key="15">
    <source>
        <dbReference type="PROSITE" id="PS50404"/>
    </source>
</evidence>
<accession>A0A9N8DPK9</accession>
<feature type="binding site" evidence="14">
    <location>
        <position position="137"/>
    </location>
    <ligand>
        <name>Ca(2+)</name>
        <dbReference type="ChEBI" id="CHEBI:29108"/>
    </ligand>
</feature>
<dbReference type="Gene3D" id="2.30.30.230">
    <property type="entry name" value="Fumarylacetoacetase, N-terminal domain"/>
    <property type="match status" value="1"/>
</dbReference>
<dbReference type="InterPro" id="IPR036249">
    <property type="entry name" value="Thioredoxin-like_sf"/>
</dbReference>
<evidence type="ECO:0000313" key="18">
    <source>
        <dbReference type="Proteomes" id="UP001153069"/>
    </source>
</evidence>
<feature type="active site" description="Proton acceptor" evidence="12">
    <location>
        <position position="144"/>
    </location>
</feature>
<gene>
    <name evidence="17" type="ORF">SEMRO_248_G098270.1</name>
</gene>
<feature type="domain" description="GST N-terminal" evidence="15">
    <location>
        <begin position="467"/>
        <end position="563"/>
    </location>
</feature>
<dbReference type="PANTHER" id="PTHR43069:SF2">
    <property type="entry name" value="FUMARYLACETOACETASE"/>
    <property type="match status" value="1"/>
</dbReference>
<evidence type="ECO:0000256" key="1">
    <source>
        <dbReference type="ARBA" id="ARBA00001913"/>
    </source>
</evidence>